<dbReference type="Pfam" id="PF14011">
    <property type="entry name" value="ESX-1_EspG"/>
    <property type="match status" value="1"/>
</dbReference>
<protein>
    <recommendedName>
        <fullName evidence="7">ESAT-6 protein secretion system EspG family protein</fullName>
    </recommendedName>
</protein>
<comment type="caution">
    <text evidence="5">The sequence shown here is derived from an EMBL/GenBank/DDBJ whole genome shotgun (WGS) entry which is preliminary data.</text>
</comment>
<dbReference type="AlphaFoldDB" id="A0A7Z0WCH1"/>
<dbReference type="EMBL" id="MSIF01000052">
    <property type="protein sequence ID" value="OLF04259.1"/>
    <property type="molecule type" value="Genomic_DNA"/>
</dbReference>
<dbReference type="OrthoDB" id="3680115at2"/>
<evidence type="ECO:0000256" key="3">
    <source>
        <dbReference type="ARBA" id="ARBA00022490"/>
    </source>
</evidence>
<evidence type="ECO:0000313" key="6">
    <source>
        <dbReference type="Proteomes" id="UP000185696"/>
    </source>
</evidence>
<dbReference type="Proteomes" id="UP000185696">
    <property type="component" value="Unassembled WGS sequence"/>
</dbReference>
<keyword evidence="3" id="KW-0963">Cytoplasm</keyword>
<evidence type="ECO:0000256" key="2">
    <source>
        <dbReference type="ARBA" id="ARBA00006411"/>
    </source>
</evidence>
<dbReference type="RefSeq" id="WP_075138632.1">
    <property type="nucleotide sequence ID" value="NZ_MSIF01000052.1"/>
</dbReference>
<evidence type="ECO:0000313" key="5">
    <source>
        <dbReference type="EMBL" id="OLF04259.1"/>
    </source>
</evidence>
<name>A0A7Z0WCH1_9PSEU</name>
<reference evidence="5 6" key="1">
    <citation type="submission" date="2016-12" db="EMBL/GenBank/DDBJ databases">
        <title>The draft genome sequence of Actinophytocola xinjiangensis.</title>
        <authorList>
            <person name="Wang W."/>
            <person name="Yuan L."/>
        </authorList>
    </citation>
    <scope>NUCLEOTIDE SEQUENCE [LARGE SCALE GENOMIC DNA]</scope>
    <source>
        <strain evidence="5 6">CGMCC 4.4663</strain>
    </source>
</reference>
<gene>
    <name evidence="5" type="ORF">BLA60_41650</name>
</gene>
<evidence type="ECO:0008006" key="7">
    <source>
        <dbReference type="Google" id="ProtNLM"/>
    </source>
</evidence>
<evidence type="ECO:0000256" key="1">
    <source>
        <dbReference type="ARBA" id="ARBA00004496"/>
    </source>
</evidence>
<evidence type="ECO:0000256" key="4">
    <source>
        <dbReference type="ARBA" id="ARBA00023186"/>
    </source>
</evidence>
<proteinExistence type="inferred from homology"/>
<accession>A0A7Z0WCH1</accession>
<comment type="subcellular location">
    <subcellularLocation>
        <location evidence="1">Cytoplasm</location>
    </subcellularLocation>
</comment>
<organism evidence="5 6">
    <name type="scientific">Actinophytocola xinjiangensis</name>
    <dbReference type="NCBI Taxonomy" id="485602"/>
    <lineage>
        <taxon>Bacteria</taxon>
        <taxon>Bacillati</taxon>
        <taxon>Actinomycetota</taxon>
        <taxon>Actinomycetes</taxon>
        <taxon>Pseudonocardiales</taxon>
        <taxon>Pseudonocardiaceae</taxon>
    </lineage>
</organism>
<sequence>MHARVDLGEPLLPVEVDLLCAFAEVEAPFPLDIPASGISETERRYRFREAREQLTDRGLADENGPLGVAEDFVFLVRSSTGALDLSLSTDKRGFAAVVLAHREESLLVTQELTDPDGVVRMKAATLDDAVADLMRLVPRLDPPVTAPFSLPRRALEDAFSAMMAQMPPDGARPRELTGQELDDLLRSHGIDDRVARRMVSTLQPVLGNGQAGNARRDDSEDQWHRVGDELSWLDTDRGRFRLAGDDTWMSVNPLPREEINAELRRMAARTR</sequence>
<dbReference type="InterPro" id="IPR025734">
    <property type="entry name" value="EspG"/>
</dbReference>
<keyword evidence="4" id="KW-0143">Chaperone</keyword>
<keyword evidence="6" id="KW-1185">Reference proteome</keyword>
<comment type="similarity">
    <text evidence="2">Belongs to the EspG family.</text>
</comment>